<organism evidence="2 3">
    <name type="scientific">Actinomycetospora corticicola</name>
    <dbReference type="NCBI Taxonomy" id="663602"/>
    <lineage>
        <taxon>Bacteria</taxon>
        <taxon>Bacillati</taxon>
        <taxon>Actinomycetota</taxon>
        <taxon>Actinomycetes</taxon>
        <taxon>Pseudonocardiales</taxon>
        <taxon>Pseudonocardiaceae</taxon>
        <taxon>Actinomycetospora</taxon>
    </lineage>
</organism>
<proteinExistence type="predicted"/>
<evidence type="ECO:0000256" key="1">
    <source>
        <dbReference type="SAM" id="MobiDB-lite"/>
    </source>
</evidence>
<evidence type="ECO:0000313" key="2">
    <source>
        <dbReference type="EMBL" id="NYD34949.1"/>
    </source>
</evidence>
<dbReference type="Proteomes" id="UP000535890">
    <property type="component" value="Unassembled WGS sequence"/>
</dbReference>
<accession>A0A7Y9DT61</accession>
<name>A0A7Y9DT61_9PSEU</name>
<dbReference type="AlphaFoldDB" id="A0A7Y9DT61"/>
<feature type="region of interest" description="Disordered" evidence="1">
    <location>
        <begin position="119"/>
        <end position="139"/>
    </location>
</feature>
<evidence type="ECO:0000313" key="3">
    <source>
        <dbReference type="Proteomes" id="UP000535890"/>
    </source>
</evidence>
<reference evidence="2 3" key="1">
    <citation type="submission" date="2020-07" db="EMBL/GenBank/DDBJ databases">
        <title>Sequencing the genomes of 1000 actinobacteria strains.</title>
        <authorList>
            <person name="Klenk H.-P."/>
        </authorList>
    </citation>
    <scope>NUCLEOTIDE SEQUENCE [LARGE SCALE GENOMIC DNA]</scope>
    <source>
        <strain evidence="2 3">DSM 45772</strain>
    </source>
</reference>
<dbReference type="InterPro" id="IPR046036">
    <property type="entry name" value="DUF5994"/>
</dbReference>
<protein>
    <submittedName>
        <fullName evidence="2">Uncharacterized protein</fullName>
    </submittedName>
</protein>
<keyword evidence="3" id="KW-1185">Reference proteome</keyword>
<dbReference type="Pfam" id="PF19457">
    <property type="entry name" value="DUF5994"/>
    <property type="match status" value="1"/>
</dbReference>
<gene>
    <name evidence="2" type="ORF">BJ983_001051</name>
</gene>
<dbReference type="RefSeq" id="WP_179792850.1">
    <property type="nucleotide sequence ID" value="NZ_BAABHP010000003.1"/>
</dbReference>
<dbReference type="EMBL" id="JACCBN010000001">
    <property type="protein sequence ID" value="NYD34949.1"/>
    <property type="molecule type" value="Genomic_DNA"/>
</dbReference>
<sequence length="139" mass="14542">MSPAPNTTTTRLRLKAAGPVTGTVDGAWWPRSDDLSAELPPLLADLEPGAGPVARVAYRLDDWGPAPRRLPHGQVRLEGFRSTVPHTVTLTGPTGLRLVLLVVPATTSGATAESVMSAAADPAERHSPTELLAGAELPR</sequence>
<comment type="caution">
    <text evidence="2">The sequence shown here is derived from an EMBL/GenBank/DDBJ whole genome shotgun (WGS) entry which is preliminary data.</text>
</comment>